<evidence type="ECO:0000256" key="6">
    <source>
        <dbReference type="ARBA" id="ARBA00022837"/>
    </source>
</evidence>
<evidence type="ECO:0000256" key="4">
    <source>
        <dbReference type="ARBA" id="ARBA00022568"/>
    </source>
</evidence>
<feature type="coiled-coil region" evidence="9">
    <location>
        <begin position="753"/>
        <end position="780"/>
    </location>
</feature>
<dbReference type="PANTHER" id="PTHR10582">
    <property type="entry name" value="TRANSIENT RECEPTOR POTENTIAL ION CHANNEL PROTEIN"/>
    <property type="match status" value="1"/>
</dbReference>
<feature type="compositionally biased region" description="Low complexity" evidence="10">
    <location>
        <begin position="33"/>
        <end position="50"/>
    </location>
</feature>
<feature type="transmembrane region" description="Helical" evidence="11">
    <location>
        <begin position="582"/>
        <end position="607"/>
    </location>
</feature>
<keyword evidence="11" id="KW-1133">Transmembrane helix</keyword>
<dbReference type="SMART" id="SM00248">
    <property type="entry name" value="ANK"/>
    <property type="match status" value="3"/>
</dbReference>
<keyword evidence="6" id="KW-0106">Calcium</keyword>
<evidence type="ECO:0000256" key="5">
    <source>
        <dbReference type="ARBA" id="ARBA00022737"/>
    </source>
</evidence>
<keyword evidence="4" id="KW-0109">Calcium transport</keyword>
<comment type="subcellular location">
    <subcellularLocation>
        <location evidence="1">Cell membrane</location>
        <topology evidence="1">Multi-pass membrane protein</topology>
    </subcellularLocation>
</comment>
<feature type="transmembrane region" description="Helical" evidence="11">
    <location>
        <begin position="682"/>
        <end position="703"/>
    </location>
</feature>
<gene>
    <name evidence="12" type="ORF">SEMRO_1085_G239610.1</name>
</gene>
<name>A0A9N8HNH8_9STRA</name>
<dbReference type="InterPro" id="IPR002110">
    <property type="entry name" value="Ankyrin_rpt"/>
</dbReference>
<evidence type="ECO:0000256" key="10">
    <source>
        <dbReference type="SAM" id="MobiDB-lite"/>
    </source>
</evidence>
<feature type="region of interest" description="Disordered" evidence="10">
    <location>
        <begin position="31"/>
        <end position="57"/>
    </location>
</feature>
<evidence type="ECO:0000256" key="3">
    <source>
        <dbReference type="ARBA" id="ARBA00022475"/>
    </source>
</evidence>
<dbReference type="InterPro" id="IPR036770">
    <property type="entry name" value="Ankyrin_rpt-contain_sf"/>
</dbReference>
<comment type="caution">
    <text evidence="12">The sequence shown here is derived from an EMBL/GenBank/DDBJ whole genome shotgun (WGS) entry which is preliminary data.</text>
</comment>
<dbReference type="InterPro" id="IPR024862">
    <property type="entry name" value="TRPV"/>
</dbReference>
<evidence type="ECO:0000256" key="11">
    <source>
        <dbReference type="SAM" id="Phobius"/>
    </source>
</evidence>
<reference evidence="12" key="1">
    <citation type="submission" date="2020-06" db="EMBL/GenBank/DDBJ databases">
        <authorList>
            <consortium name="Plant Systems Biology data submission"/>
        </authorList>
    </citation>
    <scope>NUCLEOTIDE SEQUENCE</scope>
    <source>
        <strain evidence="12">D6</strain>
    </source>
</reference>
<feature type="transmembrane region" description="Helical" evidence="11">
    <location>
        <begin position="490"/>
        <end position="510"/>
    </location>
</feature>
<evidence type="ECO:0000256" key="2">
    <source>
        <dbReference type="ARBA" id="ARBA00022448"/>
    </source>
</evidence>
<dbReference type="EMBL" id="CAICTM010001083">
    <property type="protein sequence ID" value="CAB9520241.1"/>
    <property type="molecule type" value="Genomic_DNA"/>
</dbReference>
<dbReference type="Proteomes" id="UP001153069">
    <property type="component" value="Unassembled WGS sequence"/>
</dbReference>
<protein>
    <submittedName>
        <fullName evidence="12">Ankyrin Repeat</fullName>
    </submittedName>
</protein>
<evidence type="ECO:0000256" key="7">
    <source>
        <dbReference type="ARBA" id="ARBA00023065"/>
    </source>
</evidence>
<evidence type="ECO:0000313" key="12">
    <source>
        <dbReference type="EMBL" id="CAB9520241.1"/>
    </source>
</evidence>
<dbReference type="PANTHER" id="PTHR10582:SF2">
    <property type="entry name" value="INACTIVE"/>
    <property type="match status" value="1"/>
</dbReference>
<evidence type="ECO:0000256" key="8">
    <source>
        <dbReference type="ARBA" id="ARBA00023303"/>
    </source>
</evidence>
<keyword evidence="3" id="KW-1003">Cell membrane</keyword>
<dbReference type="GO" id="GO:0005216">
    <property type="term" value="F:monoatomic ion channel activity"/>
    <property type="evidence" value="ECO:0007669"/>
    <property type="project" value="InterPro"/>
</dbReference>
<dbReference type="Gene3D" id="1.25.40.20">
    <property type="entry name" value="Ankyrin repeat-containing domain"/>
    <property type="match status" value="1"/>
</dbReference>
<dbReference type="OrthoDB" id="10254686at2759"/>
<keyword evidence="11" id="KW-0812">Transmembrane</keyword>
<feature type="transmembrane region" description="Helical" evidence="11">
    <location>
        <begin position="423"/>
        <end position="441"/>
    </location>
</feature>
<accession>A0A9N8HNH8</accession>
<organism evidence="12 13">
    <name type="scientific">Seminavis robusta</name>
    <dbReference type="NCBI Taxonomy" id="568900"/>
    <lineage>
        <taxon>Eukaryota</taxon>
        <taxon>Sar</taxon>
        <taxon>Stramenopiles</taxon>
        <taxon>Ochrophyta</taxon>
        <taxon>Bacillariophyta</taxon>
        <taxon>Bacillariophyceae</taxon>
        <taxon>Bacillariophycidae</taxon>
        <taxon>Naviculales</taxon>
        <taxon>Naviculaceae</taxon>
        <taxon>Seminavis</taxon>
    </lineage>
</organism>
<keyword evidence="9" id="KW-0175">Coiled coil</keyword>
<proteinExistence type="predicted"/>
<evidence type="ECO:0000313" key="13">
    <source>
        <dbReference type="Proteomes" id="UP001153069"/>
    </source>
</evidence>
<feature type="region of interest" description="Disordered" evidence="10">
    <location>
        <begin position="269"/>
        <end position="294"/>
    </location>
</feature>
<keyword evidence="2" id="KW-0813">Transport</keyword>
<dbReference type="GO" id="GO:0005886">
    <property type="term" value="C:plasma membrane"/>
    <property type="evidence" value="ECO:0007669"/>
    <property type="project" value="UniProtKB-SubCell"/>
</dbReference>
<feature type="transmembrane region" description="Helical" evidence="11">
    <location>
        <begin position="339"/>
        <end position="359"/>
    </location>
</feature>
<evidence type="ECO:0000256" key="1">
    <source>
        <dbReference type="ARBA" id="ARBA00004651"/>
    </source>
</evidence>
<dbReference type="GO" id="GO:0098703">
    <property type="term" value="P:calcium ion import across plasma membrane"/>
    <property type="evidence" value="ECO:0007669"/>
    <property type="project" value="TreeGrafter"/>
</dbReference>
<keyword evidence="5" id="KW-0677">Repeat</keyword>
<keyword evidence="7" id="KW-0406">Ion transport</keyword>
<feature type="transmembrane region" description="Helical" evidence="11">
    <location>
        <begin position="447"/>
        <end position="469"/>
    </location>
</feature>
<sequence>MTDSTAKEQAISSTSVITTATTGDLLLGNRHLSSAAPSAPSSTSSAPSSPGNKGVVNNNNDISRLFQMCNDDKNEESWQLLLEWMEDMRAFKSKLKRLVTYKDPKNAKRTFLHLASVHQAPIAVVEALLELAEQNYTSIRIVEDANGATPLHLACQYGVSAKHIRLLATNFTLTMVDRMGRTPLHVAMEHASNDKAAETIHFLLERNPTQQKRILNRQHKSALACLANVRLQHLQRNVTNAFDAYVGTVQVTTETSSQSYTKQLLLTSTSQSKTTNTTPTTTNTNTTNSTLSEQQQQQADRDFFPILGELPAFVQDHAAWNPTVQTLVNQRFCSSDVTFLYVLRLVSLLVIIVSFHIYWKHGNEYFPQNQIPLLQQQWFVAFVFLAASTSVLCATDLGILAVRIYKAAAFRQWQQHPLEISNLMVMLAVLVFAILAQGYEIQDPETFQVLSIVAAFLLALAWAGVLSCVRLVSKDFSTLVDGVLATGRKLFAFAAALTIVLVAFAQLFYLTTLELVVTTSTMTTFDSDTNRTTTTTDTQRDVTCPSESPFCTSFGQALLTIYTMAVGEVDMADVPENNNNHVFVTILYVCFIYIVILLLANILAFIIGNDIWRNERTEQFFWANRIRFLADIEALTRVCCCCRTCTTDDILGKSWQALWSIFDDHRLGALSPSFWFMMILRVNVMVVMIVWIVVGVLTLGYVWPPQVRQALFWAPITTTTTATTTTAGVPTAEMGKIWTPATHSGDFAAASDVHAVQKNVQRLEAKMDHLEHKLDRVLSMLERDVFHDESSVFMVRGGSDHAPHHHHPPYPRRGSMGGYSLASIEEPGGSPYPRRGSIGASIGYSMS</sequence>
<dbReference type="SUPFAM" id="SSF48403">
    <property type="entry name" value="Ankyrin repeat"/>
    <property type="match status" value="1"/>
</dbReference>
<evidence type="ECO:0000256" key="9">
    <source>
        <dbReference type="SAM" id="Coils"/>
    </source>
</evidence>
<keyword evidence="11" id="KW-0472">Membrane</keyword>
<feature type="transmembrane region" description="Helical" evidence="11">
    <location>
        <begin position="379"/>
        <end position="402"/>
    </location>
</feature>
<feature type="region of interest" description="Disordered" evidence="10">
    <location>
        <begin position="798"/>
        <end position="847"/>
    </location>
</feature>
<dbReference type="Pfam" id="PF12796">
    <property type="entry name" value="Ank_2"/>
    <property type="match status" value="1"/>
</dbReference>
<keyword evidence="8" id="KW-0407">Ion channel</keyword>
<dbReference type="AlphaFoldDB" id="A0A9N8HNH8"/>
<keyword evidence="13" id="KW-1185">Reference proteome</keyword>